<dbReference type="Gene3D" id="3.30.470.30">
    <property type="entry name" value="DNA ligase/mRNA capping enzyme"/>
    <property type="match status" value="1"/>
</dbReference>
<keyword evidence="15" id="KW-0233">DNA recombination</keyword>
<keyword evidence="17" id="KW-0464">Manganese</keyword>
<evidence type="ECO:0000313" key="23">
    <source>
        <dbReference type="Proteomes" id="UP000254720"/>
    </source>
</evidence>
<evidence type="ECO:0000256" key="6">
    <source>
        <dbReference type="ARBA" id="ARBA00022722"/>
    </source>
</evidence>
<keyword evidence="8" id="KW-0547">Nucleotide-binding</keyword>
<accession>A0A370GJG6</accession>
<dbReference type="Pfam" id="PF01068">
    <property type="entry name" value="DNA_ligase_A_M"/>
    <property type="match status" value="1"/>
</dbReference>
<dbReference type="InterPro" id="IPR052171">
    <property type="entry name" value="NHEJ_LigD"/>
</dbReference>
<dbReference type="GO" id="GO:0003677">
    <property type="term" value="F:DNA binding"/>
    <property type="evidence" value="ECO:0007669"/>
    <property type="project" value="UniProtKB-KW"/>
</dbReference>
<name>A0A370GJG6_9COXI</name>
<keyword evidence="13" id="KW-0239">DNA-directed DNA polymerase</keyword>
<evidence type="ECO:0000256" key="18">
    <source>
        <dbReference type="ARBA" id="ARBA00023268"/>
    </source>
</evidence>
<evidence type="ECO:0000256" key="15">
    <source>
        <dbReference type="ARBA" id="ARBA00023172"/>
    </source>
</evidence>
<reference evidence="22 23" key="1">
    <citation type="submission" date="2018-07" db="EMBL/GenBank/DDBJ databases">
        <title>Genomic Encyclopedia of Type Strains, Phase IV (KMG-IV): sequencing the most valuable type-strain genomes for metagenomic binning, comparative biology and taxonomic classification.</title>
        <authorList>
            <person name="Goeker M."/>
        </authorList>
    </citation>
    <scope>NUCLEOTIDE SEQUENCE [LARGE SCALE GENOMIC DNA]</scope>
    <source>
        <strain evidence="22 23">DSM 16500</strain>
    </source>
</reference>
<evidence type="ECO:0000256" key="5">
    <source>
        <dbReference type="ARBA" id="ARBA00022695"/>
    </source>
</evidence>
<keyword evidence="23" id="KW-1185">Reference proteome</keyword>
<evidence type="ECO:0000256" key="17">
    <source>
        <dbReference type="ARBA" id="ARBA00023211"/>
    </source>
</evidence>
<comment type="catalytic activity">
    <reaction evidence="20">
        <text>ATP + (deoxyribonucleotide)n-3'-hydroxyl + 5'-phospho-(deoxyribonucleotide)m = (deoxyribonucleotide)n+m + AMP + diphosphate.</text>
        <dbReference type="EC" id="6.5.1.1"/>
    </reaction>
</comment>
<dbReference type="GO" id="GO:0005524">
    <property type="term" value="F:ATP binding"/>
    <property type="evidence" value="ECO:0007669"/>
    <property type="project" value="UniProtKB-KW"/>
</dbReference>
<keyword evidence="11" id="KW-0269">Exonuclease</keyword>
<dbReference type="InterPro" id="IPR014143">
    <property type="entry name" value="NHEJ_ligase_prk"/>
</dbReference>
<dbReference type="GO" id="GO:0003910">
    <property type="term" value="F:DNA ligase (ATP) activity"/>
    <property type="evidence" value="ECO:0007669"/>
    <property type="project" value="UniProtKB-EC"/>
</dbReference>
<dbReference type="CDD" id="cd07971">
    <property type="entry name" value="OBF_DNA_ligase_LigD"/>
    <property type="match status" value="1"/>
</dbReference>
<evidence type="ECO:0000256" key="3">
    <source>
        <dbReference type="ARBA" id="ARBA00022598"/>
    </source>
</evidence>
<dbReference type="CDD" id="cd04862">
    <property type="entry name" value="PaeLigD_Pol_like"/>
    <property type="match status" value="1"/>
</dbReference>
<keyword evidence="16" id="KW-0234">DNA repair</keyword>
<dbReference type="Gene3D" id="3.90.920.10">
    <property type="entry name" value="DNA primase, PRIM domain"/>
    <property type="match status" value="1"/>
</dbReference>
<evidence type="ECO:0000259" key="21">
    <source>
        <dbReference type="PROSITE" id="PS50160"/>
    </source>
</evidence>
<dbReference type="GO" id="GO:0046872">
    <property type="term" value="F:metal ion binding"/>
    <property type="evidence" value="ECO:0007669"/>
    <property type="project" value="UniProtKB-KW"/>
</dbReference>
<evidence type="ECO:0000256" key="16">
    <source>
        <dbReference type="ARBA" id="ARBA00023204"/>
    </source>
</evidence>
<dbReference type="GO" id="GO:0004527">
    <property type="term" value="F:exonuclease activity"/>
    <property type="evidence" value="ECO:0007669"/>
    <property type="project" value="UniProtKB-KW"/>
</dbReference>
<dbReference type="NCBIfam" id="TIGR02777">
    <property type="entry name" value="LigD_PE_dom"/>
    <property type="match status" value="1"/>
</dbReference>
<evidence type="ECO:0000256" key="14">
    <source>
        <dbReference type="ARBA" id="ARBA00023125"/>
    </source>
</evidence>
<dbReference type="Pfam" id="PF13298">
    <property type="entry name" value="LigD_N"/>
    <property type="match status" value="1"/>
</dbReference>
<comment type="caution">
    <text evidence="22">The sequence shown here is derived from an EMBL/GenBank/DDBJ whole genome shotgun (WGS) entry which is preliminary data.</text>
</comment>
<dbReference type="Gene3D" id="2.40.50.140">
    <property type="entry name" value="Nucleic acid-binding proteins"/>
    <property type="match status" value="1"/>
</dbReference>
<evidence type="ECO:0000256" key="8">
    <source>
        <dbReference type="ARBA" id="ARBA00022741"/>
    </source>
</evidence>
<dbReference type="AlphaFoldDB" id="A0A370GJG6"/>
<dbReference type="SUPFAM" id="SSF56091">
    <property type="entry name" value="DNA ligase/mRNA capping enzyme, catalytic domain"/>
    <property type="match status" value="1"/>
</dbReference>
<evidence type="ECO:0000256" key="4">
    <source>
        <dbReference type="ARBA" id="ARBA00022679"/>
    </source>
</evidence>
<feature type="domain" description="ATP-dependent DNA ligase family profile" evidence="21">
    <location>
        <begin position="323"/>
        <end position="415"/>
    </location>
</feature>
<evidence type="ECO:0000313" key="22">
    <source>
        <dbReference type="EMBL" id="RDI43379.1"/>
    </source>
</evidence>
<dbReference type="CDD" id="cd07906">
    <property type="entry name" value="Adenylation_DNA_ligase_LigD_LigC"/>
    <property type="match status" value="1"/>
</dbReference>
<evidence type="ECO:0000256" key="19">
    <source>
        <dbReference type="ARBA" id="ARBA00029943"/>
    </source>
</evidence>
<dbReference type="GO" id="GO:0006310">
    <property type="term" value="P:DNA recombination"/>
    <property type="evidence" value="ECO:0007669"/>
    <property type="project" value="UniProtKB-KW"/>
</dbReference>
<dbReference type="InterPro" id="IPR014145">
    <property type="entry name" value="LigD_pol_dom"/>
</dbReference>
<evidence type="ECO:0000256" key="9">
    <source>
        <dbReference type="ARBA" id="ARBA00022763"/>
    </source>
</evidence>
<keyword evidence="6" id="KW-0540">Nuclease</keyword>
<dbReference type="Pfam" id="PF21686">
    <property type="entry name" value="LigD_Prim-Pol"/>
    <property type="match status" value="1"/>
</dbReference>
<dbReference type="InterPro" id="IPR012340">
    <property type="entry name" value="NA-bd_OB-fold"/>
</dbReference>
<evidence type="ECO:0000256" key="1">
    <source>
        <dbReference type="ARBA" id="ARBA00001936"/>
    </source>
</evidence>
<evidence type="ECO:0000256" key="2">
    <source>
        <dbReference type="ARBA" id="ARBA00012727"/>
    </source>
</evidence>
<keyword evidence="10" id="KW-0378">Hydrolase</keyword>
<keyword evidence="9" id="KW-0227">DNA damage</keyword>
<proteinExistence type="predicted"/>
<dbReference type="InterPro" id="IPR012310">
    <property type="entry name" value="DNA_ligase_ATP-dep_cent"/>
</dbReference>
<dbReference type="EC" id="6.5.1.1" evidence="2"/>
<evidence type="ECO:0000256" key="10">
    <source>
        <dbReference type="ARBA" id="ARBA00022801"/>
    </source>
</evidence>
<organism evidence="22 23">
    <name type="scientific">Aquicella lusitana</name>
    <dbReference type="NCBI Taxonomy" id="254246"/>
    <lineage>
        <taxon>Bacteria</taxon>
        <taxon>Pseudomonadati</taxon>
        <taxon>Pseudomonadota</taxon>
        <taxon>Gammaproteobacteria</taxon>
        <taxon>Legionellales</taxon>
        <taxon>Coxiellaceae</taxon>
        <taxon>Aquicella</taxon>
    </lineage>
</organism>
<dbReference type="InterPro" id="IPR033651">
    <property type="entry name" value="PaeLigD_Pol-like"/>
</dbReference>
<keyword evidence="18" id="KW-0511">Multifunctional enzyme</keyword>
<dbReference type="NCBIfam" id="TIGR02779">
    <property type="entry name" value="NHEJ_ligase_lig"/>
    <property type="match status" value="1"/>
</dbReference>
<dbReference type="InterPro" id="IPR012309">
    <property type="entry name" value="DNA_ligase_ATP-dep_C"/>
</dbReference>
<keyword evidence="3 22" id="KW-0436">Ligase</keyword>
<dbReference type="NCBIfam" id="TIGR02776">
    <property type="entry name" value="NHEJ_ligase_prk"/>
    <property type="match status" value="1"/>
</dbReference>
<dbReference type="RefSeq" id="WP_232058646.1">
    <property type="nucleotide sequence ID" value="NZ_LR699114.1"/>
</dbReference>
<evidence type="ECO:0000256" key="7">
    <source>
        <dbReference type="ARBA" id="ARBA00022723"/>
    </source>
</evidence>
<keyword evidence="14" id="KW-0238">DNA-binding</keyword>
<dbReference type="PROSITE" id="PS50160">
    <property type="entry name" value="DNA_LIGASE_A3"/>
    <property type="match status" value="1"/>
</dbReference>
<keyword evidence="12" id="KW-0067">ATP-binding</keyword>
<dbReference type="NCBIfam" id="NF004628">
    <property type="entry name" value="PRK05972.1"/>
    <property type="match status" value="1"/>
</dbReference>
<dbReference type="InterPro" id="IPR014146">
    <property type="entry name" value="LigD_ligase_dom"/>
</dbReference>
<sequence>MQLTYFGRMKLKKYRSKRNFKKTTEPFGKISRGKKRLYVIQKHAASHLHYDFRLELDGVLVSWAIPKGPCLDPAIKRLAVHVEDHPIEYGSFEGIIPKGQYGGGTVMLWDRGRWIPNDKDSALAYQKGDLNFTLEGKKLNGQWKLLRIYQDDKTWLLIKKKDKYAKPLKQYDVLTEKPNSVLTQKTINEIAESQSTARKNTLTKKTCQHKQPAKSAINKLLSKLKSAPMPKMISPQLATLVDQPPTGKQWLHEIKLDGYRILAYKKGDRVQLFTRNHKDWTNKFKMVADAVRQLPIENAILDGEIAVLDENQHTNFQLLQNAIKDQNKPFIYYLFDLAYINKYDLSALPLIKRKKMLHLLVPSAEGDILRYNDHIVGSGKEVFKKSCELALEGIVSKEANSPYLQKRSRNWLKIKCLKRQEFIIGGFKAPQGHRQYFGSLFLGAYNKRHELIFHGNVGTGFTQSSLKTIHDLLVKYKTKEMPFKKRPPESKNATWVKPVLIAEIEFTEWTEDGLLRQPRFKGLRSDKPAREITIEPELIIDNLSPSQQATAEKNTQKTFKLTNPNKILYQEDKITKQDLADYYDQISEWMLPHIINRPLTLVRCPDNYRDCFYQKHLPSGVPPSLYEVIIKEKKGKEKHFYIKDKQGLLTLVQLGALEIHPWGCKVDDIEYPDIITFDLDPAPDVPWKRVVAAAFEIKEHLSKFKLKCFVKATGGKGLHIVIPIKPEYSWEEVKTFSQVFADFMVMNDPMNYISKMGKAKRKGKIFIDYLRNQRGATAIAPYSTRARKHAPVAVPLDWDHLTADRKDTIYTLKTLPAHLQSLRKDPWKNFLKLHQSLHLDELE</sequence>
<gene>
    <name evidence="22" type="ORF">C8D86_11135</name>
</gene>
<dbReference type="NCBIfam" id="TIGR02778">
    <property type="entry name" value="ligD_pol"/>
    <property type="match status" value="1"/>
</dbReference>
<evidence type="ECO:0000256" key="20">
    <source>
        <dbReference type="ARBA" id="ARBA00034003"/>
    </source>
</evidence>
<dbReference type="GO" id="GO:0006281">
    <property type="term" value="P:DNA repair"/>
    <property type="evidence" value="ECO:0007669"/>
    <property type="project" value="UniProtKB-KW"/>
</dbReference>
<dbReference type="GO" id="GO:0003887">
    <property type="term" value="F:DNA-directed DNA polymerase activity"/>
    <property type="evidence" value="ECO:0007669"/>
    <property type="project" value="UniProtKB-KW"/>
</dbReference>
<dbReference type="SUPFAM" id="SSF50249">
    <property type="entry name" value="Nucleic acid-binding proteins"/>
    <property type="match status" value="1"/>
</dbReference>
<evidence type="ECO:0000256" key="11">
    <source>
        <dbReference type="ARBA" id="ARBA00022839"/>
    </source>
</evidence>
<keyword evidence="4" id="KW-0808">Transferase</keyword>
<evidence type="ECO:0000256" key="13">
    <source>
        <dbReference type="ARBA" id="ARBA00022932"/>
    </source>
</evidence>
<dbReference type="InterPro" id="IPR014144">
    <property type="entry name" value="LigD_PE_domain"/>
</dbReference>
<keyword evidence="7" id="KW-0479">Metal-binding</keyword>
<dbReference type="Proteomes" id="UP000254720">
    <property type="component" value="Unassembled WGS sequence"/>
</dbReference>
<dbReference type="Gene3D" id="3.30.1490.70">
    <property type="match status" value="1"/>
</dbReference>
<dbReference type="PANTHER" id="PTHR42705:SF2">
    <property type="entry name" value="BIFUNCTIONAL NON-HOMOLOGOUS END JOINING PROTEIN LIGD"/>
    <property type="match status" value="1"/>
</dbReference>
<dbReference type="PANTHER" id="PTHR42705">
    <property type="entry name" value="BIFUNCTIONAL NON-HOMOLOGOUS END JOINING PROTEIN LIGD"/>
    <property type="match status" value="1"/>
</dbReference>
<evidence type="ECO:0000256" key="12">
    <source>
        <dbReference type="ARBA" id="ARBA00022840"/>
    </source>
</evidence>
<protein>
    <recommendedName>
        <fullName evidence="2">DNA ligase (ATP)</fullName>
        <ecNumber evidence="2">6.5.1.1</ecNumber>
    </recommendedName>
    <alternativeName>
        <fullName evidence="19">NHEJ DNA polymerase</fullName>
    </alternativeName>
</protein>
<comment type="cofactor">
    <cofactor evidence="1">
        <name>Mn(2+)</name>
        <dbReference type="ChEBI" id="CHEBI:29035"/>
    </cofactor>
</comment>
<dbReference type="EMBL" id="QQAX01000011">
    <property type="protein sequence ID" value="RDI43379.1"/>
    <property type="molecule type" value="Genomic_DNA"/>
</dbReference>
<dbReference type="Pfam" id="PF04679">
    <property type="entry name" value="DNA_ligase_A_C"/>
    <property type="match status" value="1"/>
</dbReference>
<keyword evidence="5" id="KW-0548">Nucleotidyltransferase</keyword>